<organism evidence="2">
    <name type="scientific">marine sediment metagenome</name>
    <dbReference type="NCBI Taxonomy" id="412755"/>
    <lineage>
        <taxon>unclassified sequences</taxon>
        <taxon>metagenomes</taxon>
        <taxon>ecological metagenomes</taxon>
    </lineage>
</organism>
<proteinExistence type="predicted"/>
<comment type="caution">
    <text evidence="2">The sequence shown here is derived from an EMBL/GenBank/DDBJ whole genome shotgun (WGS) entry which is preliminary data.</text>
</comment>
<dbReference type="PANTHER" id="PTHR43000">
    <property type="entry name" value="DTDP-D-GLUCOSE 4,6-DEHYDRATASE-RELATED"/>
    <property type="match status" value="1"/>
</dbReference>
<accession>X1S2S5</accession>
<feature type="non-terminal residue" evidence="2">
    <location>
        <position position="169"/>
    </location>
</feature>
<evidence type="ECO:0000313" key="2">
    <source>
        <dbReference type="EMBL" id="GAI87183.1"/>
    </source>
</evidence>
<gene>
    <name evidence="2" type="ORF">S12H4_17849</name>
</gene>
<dbReference type="Pfam" id="PF16363">
    <property type="entry name" value="GDP_Man_Dehyd"/>
    <property type="match status" value="1"/>
</dbReference>
<dbReference type="InterPro" id="IPR016040">
    <property type="entry name" value="NAD(P)-bd_dom"/>
</dbReference>
<dbReference type="InterPro" id="IPR036291">
    <property type="entry name" value="NAD(P)-bd_dom_sf"/>
</dbReference>
<reference evidence="2" key="1">
    <citation type="journal article" date="2014" name="Front. Microbiol.">
        <title>High frequency of phylogenetically diverse reductive dehalogenase-homologous genes in deep subseafloor sedimentary metagenomes.</title>
        <authorList>
            <person name="Kawai M."/>
            <person name="Futagami T."/>
            <person name="Toyoda A."/>
            <person name="Takaki Y."/>
            <person name="Nishi S."/>
            <person name="Hori S."/>
            <person name="Arai W."/>
            <person name="Tsubouchi T."/>
            <person name="Morono Y."/>
            <person name="Uchiyama I."/>
            <person name="Ito T."/>
            <person name="Fujiyama A."/>
            <person name="Inagaki F."/>
            <person name="Takami H."/>
        </authorList>
    </citation>
    <scope>NUCLEOTIDE SEQUENCE</scope>
    <source>
        <strain evidence="2">Expedition CK06-06</strain>
    </source>
</reference>
<protein>
    <recommendedName>
        <fullName evidence="1">NAD(P)-binding domain-containing protein</fullName>
    </recommendedName>
</protein>
<dbReference type="Gene3D" id="3.40.50.720">
    <property type="entry name" value="NAD(P)-binding Rossmann-like Domain"/>
    <property type="match status" value="1"/>
</dbReference>
<sequence length="169" mass="18929">MVYLVTGGAGFIGRWVVKKLIDTNKEIVVIDNLDNGREKNLEDFKSHPNLKEFIIGDIKNKQLIENLFSKYKFNTCIHLAAQINVQESLDNPKKAFENNVIGTYNLLEESLRYNTKIVLLGSCMVYDLANADKAISETHPLKPTSPYAGSKVAAEELALSYYYGLGLPV</sequence>
<dbReference type="SUPFAM" id="SSF51735">
    <property type="entry name" value="NAD(P)-binding Rossmann-fold domains"/>
    <property type="match status" value="1"/>
</dbReference>
<name>X1S2S5_9ZZZZ</name>
<feature type="domain" description="NAD(P)-binding" evidence="1">
    <location>
        <begin position="4"/>
        <end position="168"/>
    </location>
</feature>
<dbReference type="AlphaFoldDB" id="X1S2S5"/>
<dbReference type="EMBL" id="BARW01008762">
    <property type="protein sequence ID" value="GAI87183.1"/>
    <property type="molecule type" value="Genomic_DNA"/>
</dbReference>
<evidence type="ECO:0000259" key="1">
    <source>
        <dbReference type="Pfam" id="PF16363"/>
    </source>
</evidence>